<accession>A0A0M3HYE0</accession>
<keyword evidence="2" id="KW-1185">Reference proteome</keyword>
<reference evidence="3" key="1">
    <citation type="submission" date="2017-02" db="UniProtKB">
        <authorList>
            <consortium name="WormBaseParasite"/>
        </authorList>
    </citation>
    <scope>IDENTIFICATION</scope>
</reference>
<evidence type="ECO:0000313" key="2">
    <source>
        <dbReference type="Proteomes" id="UP000036681"/>
    </source>
</evidence>
<dbReference type="AlphaFoldDB" id="A0A0M3HYE0"/>
<evidence type="ECO:0000256" key="1">
    <source>
        <dbReference type="SAM" id="SignalP"/>
    </source>
</evidence>
<organism evidence="2 3">
    <name type="scientific">Ascaris lumbricoides</name>
    <name type="common">Giant roundworm</name>
    <dbReference type="NCBI Taxonomy" id="6252"/>
    <lineage>
        <taxon>Eukaryota</taxon>
        <taxon>Metazoa</taxon>
        <taxon>Ecdysozoa</taxon>
        <taxon>Nematoda</taxon>
        <taxon>Chromadorea</taxon>
        <taxon>Rhabditida</taxon>
        <taxon>Spirurina</taxon>
        <taxon>Ascaridomorpha</taxon>
        <taxon>Ascaridoidea</taxon>
        <taxon>Ascarididae</taxon>
        <taxon>Ascaris</taxon>
    </lineage>
</organism>
<sequence>MSKHFGVLFLSIILFSVTTAEEHEKTTRKKRQNSCGGCGTVSSQQGYVNYPITYQSPQYQPTYQTNTQYTYGQQYPTSYLNPTGQTYQYPQTYQYTSSQQYQAPQQYQQPAQYQATSQYQAPQYQPVQYQPTQYQQSYQQSTGCGGSSCSCPGGFTRDVNAAIAGGADVQPLMQSGYQRIEMLSALYTLKAVVH</sequence>
<dbReference type="WBParaSite" id="ALUE_0000851801-mRNA-1">
    <property type="protein sequence ID" value="ALUE_0000851801-mRNA-1"/>
    <property type="gene ID" value="ALUE_0000851801"/>
</dbReference>
<keyword evidence="1" id="KW-0732">Signal</keyword>
<proteinExistence type="predicted"/>
<feature type="chain" id="PRO_5005656764" evidence="1">
    <location>
        <begin position="21"/>
        <end position="194"/>
    </location>
</feature>
<protein>
    <submittedName>
        <fullName evidence="3">Uncharacterized protein</fullName>
    </submittedName>
</protein>
<feature type="signal peptide" evidence="1">
    <location>
        <begin position="1"/>
        <end position="20"/>
    </location>
</feature>
<evidence type="ECO:0000313" key="3">
    <source>
        <dbReference type="WBParaSite" id="ALUE_0000851801-mRNA-1"/>
    </source>
</evidence>
<dbReference type="Proteomes" id="UP000036681">
    <property type="component" value="Unplaced"/>
</dbReference>
<name>A0A0M3HYE0_ASCLU</name>